<dbReference type="AlphaFoldDB" id="A0A4Z2HKA5"/>
<dbReference type="EMBL" id="SRLO01000222">
    <property type="protein sequence ID" value="TNN66248.1"/>
    <property type="molecule type" value="Genomic_DNA"/>
</dbReference>
<accession>A0A4Z2HKA5</accession>
<reference evidence="1 2" key="1">
    <citation type="submission" date="2019-03" db="EMBL/GenBank/DDBJ databases">
        <title>First draft genome of Liparis tanakae, snailfish: a comprehensive survey of snailfish specific genes.</title>
        <authorList>
            <person name="Kim W."/>
            <person name="Song I."/>
            <person name="Jeong J.-H."/>
            <person name="Kim D."/>
            <person name="Kim S."/>
            <person name="Ryu S."/>
            <person name="Song J.Y."/>
            <person name="Lee S.K."/>
        </authorList>
    </citation>
    <scope>NUCLEOTIDE SEQUENCE [LARGE SCALE GENOMIC DNA]</scope>
    <source>
        <tissue evidence="1">Muscle</tissue>
    </source>
</reference>
<evidence type="ECO:0000313" key="1">
    <source>
        <dbReference type="EMBL" id="TNN66248.1"/>
    </source>
</evidence>
<keyword evidence="2" id="KW-1185">Reference proteome</keyword>
<name>A0A4Z2HKA5_9TELE</name>
<proteinExistence type="predicted"/>
<comment type="caution">
    <text evidence="1">The sequence shown here is derived from an EMBL/GenBank/DDBJ whole genome shotgun (WGS) entry which is preliminary data.</text>
</comment>
<protein>
    <submittedName>
        <fullName evidence="1">Uncharacterized protein</fullName>
    </submittedName>
</protein>
<organism evidence="1 2">
    <name type="scientific">Liparis tanakae</name>
    <name type="common">Tanaka's snailfish</name>
    <dbReference type="NCBI Taxonomy" id="230148"/>
    <lineage>
        <taxon>Eukaryota</taxon>
        <taxon>Metazoa</taxon>
        <taxon>Chordata</taxon>
        <taxon>Craniata</taxon>
        <taxon>Vertebrata</taxon>
        <taxon>Euteleostomi</taxon>
        <taxon>Actinopterygii</taxon>
        <taxon>Neopterygii</taxon>
        <taxon>Teleostei</taxon>
        <taxon>Neoteleostei</taxon>
        <taxon>Acanthomorphata</taxon>
        <taxon>Eupercaria</taxon>
        <taxon>Perciformes</taxon>
        <taxon>Cottioidei</taxon>
        <taxon>Cottales</taxon>
        <taxon>Liparidae</taxon>
        <taxon>Liparis</taxon>
    </lineage>
</organism>
<gene>
    <name evidence="1" type="ORF">EYF80_023482</name>
</gene>
<dbReference type="Proteomes" id="UP000314294">
    <property type="component" value="Unassembled WGS sequence"/>
</dbReference>
<sequence length="161" mass="17981">MSSRRLNAPQSCEELQSQPSLLAVLTYRSKSFETRAKAKTSVSVELAMFPGYHSNPRLCTLLSPSSLQRQSDTTEMSAVAEKATVMRVCKSKRIISAAQWTTPHMCRDDKEQNWCVLCQEDMNSRNMTDSPAVRPQGPSQSVIDTLTQTPACWAQGYHPIL</sequence>
<evidence type="ECO:0000313" key="2">
    <source>
        <dbReference type="Proteomes" id="UP000314294"/>
    </source>
</evidence>